<dbReference type="PANTHER" id="PTHR38790">
    <property type="entry name" value="2EXR DOMAIN-CONTAINING PROTEIN-RELATED"/>
    <property type="match status" value="1"/>
</dbReference>
<evidence type="ECO:0000313" key="4">
    <source>
        <dbReference type="Proteomes" id="UP000481861"/>
    </source>
</evidence>
<evidence type="ECO:0000313" key="3">
    <source>
        <dbReference type="EMBL" id="KAF2867951.1"/>
    </source>
</evidence>
<sequence length="326" mass="36533">MCTSLGSAGLNQLCRSMYEAQRPTPVPPRTARCRELSPTPPQRQRNSKRRKVSSTSEAPRLVSRSRQEACVLLTGLPAELRLRIWAYALGGQTLHVVRKFGKLGHMVCGEGEGCTGCTAPTVELLRGTLQYRARVTEPVAASKPLAEWNMLHLLVTCSQIYSEAYSMLYTHNTFDFISIWSLSFLQRSILPKRFAQIRSVRLTYEFAYSQLQNMKGMPAPRYIPFPTPRSEWDSACNALLALSGLQSLQFRIISHAFLGGESLSQGLVKAFPPRLRKLAVTREGFRIMVPTGRWRDAIDLEYVERGLNEKGVKCTVAWEAVAPPAD</sequence>
<reference evidence="3 4" key="1">
    <citation type="submission" date="2020-01" db="EMBL/GenBank/DDBJ databases">
        <authorList>
            <consortium name="DOE Joint Genome Institute"/>
            <person name="Haridas S."/>
            <person name="Albert R."/>
            <person name="Binder M."/>
            <person name="Bloem J."/>
            <person name="Labutti K."/>
            <person name="Salamov A."/>
            <person name="Andreopoulos B."/>
            <person name="Baker S.E."/>
            <person name="Barry K."/>
            <person name="Bills G."/>
            <person name="Bluhm B.H."/>
            <person name="Cannon C."/>
            <person name="Castanera R."/>
            <person name="Culley D.E."/>
            <person name="Daum C."/>
            <person name="Ezra D."/>
            <person name="Gonzalez J.B."/>
            <person name="Henrissat B."/>
            <person name="Kuo A."/>
            <person name="Liang C."/>
            <person name="Lipzen A."/>
            <person name="Lutzoni F."/>
            <person name="Magnuson J."/>
            <person name="Mondo S."/>
            <person name="Nolan M."/>
            <person name="Ohm R."/>
            <person name="Pangilinan J."/>
            <person name="Park H.-J.H."/>
            <person name="Ramirez L."/>
            <person name="Alfaro M."/>
            <person name="Sun H."/>
            <person name="Tritt A."/>
            <person name="Yoshinaga Y."/>
            <person name="Zwiers L.-H.L."/>
            <person name="Turgeon B.G."/>
            <person name="Goodwin S.B."/>
            <person name="Spatafora J.W."/>
            <person name="Crous P.W."/>
            <person name="Grigoriev I.V."/>
        </authorList>
    </citation>
    <scope>NUCLEOTIDE SEQUENCE [LARGE SCALE GENOMIC DNA]</scope>
    <source>
        <strain evidence="3 4">CBS 611.86</strain>
    </source>
</reference>
<evidence type="ECO:0000256" key="1">
    <source>
        <dbReference type="SAM" id="MobiDB-lite"/>
    </source>
</evidence>
<dbReference type="Pfam" id="PF24864">
    <property type="entry name" value="DUF7730"/>
    <property type="match status" value="1"/>
</dbReference>
<proteinExistence type="predicted"/>
<name>A0A7C8I4L2_9PLEO</name>
<feature type="domain" description="DUF7730" evidence="2">
    <location>
        <begin position="66"/>
        <end position="256"/>
    </location>
</feature>
<dbReference type="InterPro" id="IPR056632">
    <property type="entry name" value="DUF7730"/>
</dbReference>
<keyword evidence="4" id="KW-1185">Reference proteome</keyword>
<feature type="region of interest" description="Disordered" evidence="1">
    <location>
        <begin position="21"/>
        <end position="61"/>
    </location>
</feature>
<dbReference type="EMBL" id="JAADJZ010000021">
    <property type="protein sequence ID" value="KAF2867951.1"/>
    <property type="molecule type" value="Genomic_DNA"/>
</dbReference>
<evidence type="ECO:0000259" key="2">
    <source>
        <dbReference type="Pfam" id="PF24864"/>
    </source>
</evidence>
<gene>
    <name evidence="3" type="ORF">BDV95DRAFT_580976</name>
</gene>
<protein>
    <recommendedName>
        <fullName evidence="2">DUF7730 domain-containing protein</fullName>
    </recommendedName>
</protein>
<comment type="caution">
    <text evidence="3">The sequence shown here is derived from an EMBL/GenBank/DDBJ whole genome shotgun (WGS) entry which is preliminary data.</text>
</comment>
<dbReference type="Proteomes" id="UP000481861">
    <property type="component" value="Unassembled WGS sequence"/>
</dbReference>
<dbReference type="AlphaFoldDB" id="A0A7C8I4L2"/>
<dbReference type="OrthoDB" id="4757095at2759"/>
<accession>A0A7C8I4L2</accession>
<organism evidence="3 4">
    <name type="scientific">Massariosphaeria phaeospora</name>
    <dbReference type="NCBI Taxonomy" id="100035"/>
    <lineage>
        <taxon>Eukaryota</taxon>
        <taxon>Fungi</taxon>
        <taxon>Dikarya</taxon>
        <taxon>Ascomycota</taxon>
        <taxon>Pezizomycotina</taxon>
        <taxon>Dothideomycetes</taxon>
        <taxon>Pleosporomycetidae</taxon>
        <taxon>Pleosporales</taxon>
        <taxon>Pleosporales incertae sedis</taxon>
        <taxon>Massariosphaeria</taxon>
    </lineage>
</organism>